<evidence type="ECO:0000259" key="2">
    <source>
        <dbReference type="Pfam" id="PF18164"/>
    </source>
</evidence>
<dbReference type="Gene3D" id="3.40.630.120">
    <property type="match status" value="1"/>
</dbReference>
<dbReference type="Pfam" id="PF18082">
    <property type="entry name" value="NAT_N"/>
    <property type="match status" value="1"/>
</dbReference>
<evidence type="ECO:0000259" key="1">
    <source>
        <dbReference type="Pfam" id="PF18082"/>
    </source>
</evidence>
<dbReference type="InterPro" id="IPR041273">
    <property type="entry name" value="NAT_N"/>
</dbReference>
<dbReference type="Pfam" id="PF18164">
    <property type="entry name" value="GNAT_C"/>
    <property type="match status" value="1"/>
</dbReference>
<evidence type="ECO:0000313" key="3">
    <source>
        <dbReference type="EMBL" id="HIR55821.1"/>
    </source>
</evidence>
<sequence length="275" mass="30833">MGAPNVKRILARWPYPEAAVEAYSTAMTAAFGHPGAWELIEKAVDNCAAGEKTDIRALLDALGALSEECGVPSQTLRQLPLIASLDAAEARYRALGLSGEMFRDSFADLLWKTRECFRRFGVWGSAAAAWDWGFFELRIFGLGRLQFEPLDYAGKPALNVHIPSSRPLIHAECLDSYVRAREFFGLGRFVVDSWLLHPVCLKLRPDSGIRQFMADYELQFITDDPQFLDVWNIFGVAWEGDAEKLPADTSLRRIWREHLLSGGIPGRGFGLYESF</sequence>
<evidence type="ECO:0000313" key="4">
    <source>
        <dbReference type="Proteomes" id="UP000824238"/>
    </source>
</evidence>
<dbReference type="Proteomes" id="UP000824238">
    <property type="component" value="Unassembled WGS sequence"/>
</dbReference>
<reference evidence="3" key="2">
    <citation type="journal article" date="2021" name="PeerJ">
        <title>Extensive microbial diversity within the chicken gut microbiome revealed by metagenomics and culture.</title>
        <authorList>
            <person name="Gilroy R."/>
            <person name="Ravi A."/>
            <person name="Getino M."/>
            <person name="Pursley I."/>
            <person name="Horton D.L."/>
            <person name="Alikhan N.F."/>
            <person name="Baker D."/>
            <person name="Gharbi K."/>
            <person name="Hall N."/>
            <person name="Watson M."/>
            <person name="Adriaenssens E.M."/>
            <person name="Foster-Nyarko E."/>
            <person name="Jarju S."/>
            <person name="Secka A."/>
            <person name="Antonio M."/>
            <person name="Oren A."/>
            <person name="Chaudhuri R.R."/>
            <person name="La Ragione R."/>
            <person name="Hildebrand F."/>
            <person name="Pallen M.J."/>
        </authorList>
    </citation>
    <scope>NUCLEOTIDE SEQUENCE</scope>
    <source>
        <strain evidence="3">ChiGjej3B3-7149</strain>
    </source>
</reference>
<dbReference type="EMBL" id="DVHH01000230">
    <property type="protein sequence ID" value="HIR55821.1"/>
    <property type="molecule type" value="Genomic_DNA"/>
</dbReference>
<comment type="caution">
    <text evidence="3">The sequence shown here is derived from an EMBL/GenBank/DDBJ whole genome shotgun (WGS) entry which is preliminary data.</text>
</comment>
<feature type="domain" description="GNAT-like C-terminal" evidence="2">
    <location>
        <begin position="139"/>
        <end position="271"/>
    </location>
</feature>
<proteinExistence type="predicted"/>
<feature type="domain" description="N-acyltransferase N-terminal" evidence="1">
    <location>
        <begin position="6"/>
        <end position="136"/>
    </location>
</feature>
<reference evidence="3" key="1">
    <citation type="submission" date="2020-10" db="EMBL/GenBank/DDBJ databases">
        <authorList>
            <person name="Gilroy R."/>
        </authorList>
    </citation>
    <scope>NUCLEOTIDE SEQUENCE</scope>
    <source>
        <strain evidence="3">ChiGjej3B3-7149</strain>
    </source>
</reference>
<gene>
    <name evidence="3" type="ORF">IAD36_09540</name>
</gene>
<dbReference type="InterPro" id="IPR041644">
    <property type="entry name" value="GNAT_C"/>
</dbReference>
<protein>
    <submittedName>
        <fullName evidence="3">DUF5596 domain-containing protein</fullName>
    </submittedName>
</protein>
<dbReference type="AlphaFoldDB" id="A0A9D1IZQ8"/>
<organism evidence="3 4">
    <name type="scientific">Candidatus Scatomorpha intestinigallinarum</name>
    <dbReference type="NCBI Taxonomy" id="2840923"/>
    <lineage>
        <taxon>Bacteria</taxon>
        <taxon>Bacillati</taxon>
        <taxon>Bacillota</taxon>
        <taxon>Clostridia</taxon>
        <taxon>Eubacteriales</taxon>
        <taxon>Candidatus Scatomorpha</taxon>
    </lineage>
</organism>
<accession>A0A9D1IZQ8</accession>
<name>A0A9D1IZQ8_9FIRM</name>